<keyword evidence="1" id="KW-0863">Zinc-finger</keyword>
<evidence type="ECO:0000259" key="5">
    <source>
        <dbReference type="PROSITE" id="PS50089"/>
    </source>
</evidence>
<feature type="region of interest" description="Disordered" evidence="2">
    <location>
        <begin position="431"/>
        <end position="454"/>
    </location>
</feature>
<keyword evidence="3" id="KW-0812">Transmembrane</keyword>
<dbReference type="OrthoDB" id="8062037at2759"/>
<feature type="domain" description="RING-type" evidence="5">
    <location>
        <begin position="320"/>
        <end position="362"/>
    </location>
</feature>
<evidence type="ECO:0000256" key="2">
    <source>
        <dbReference type="SAM" id="MobiDB-lite"/>
    </source>
</evidence>
<evidence type="ECO:0000256" key="1">
    <source>
        <dbReference type="PROSITE-ProRule" id="PRU00175"/>
    </source>
</evidence>
<dbReference type="PROSITE" id="PS50089">
    <property type="entry name" value="ZF_RING_2"/>
    <property type="match status" value="1"/>
</dbReference>
<gene>
    <name evidence="6" type="ORF">OnM2_004022</name>
</gene>
<dbReference type="GO" id="GO:0061630">
    <property type="term" value="F:ubiquitin protein ligase activity"/>
    <property type="evidence" value="ECO:0007669"/>
    <property type="project" value="TreeGrafter"/>
</dbReference>
<evidence type="ECO:0000313" key="6">
    <source>
        <dbReference type="EMBL" id="RKF65710.1"/>
    </source>
</evidence>
<feature type="signal peptide" evidence="4">
    <location>
        <begin position="1"/>
        <end position="17"/>
    </location>
</feature>
<dbReference type="InterPro" id="IPR051826">
    <property type="entry name" value="E3_ubiquitin-ligase_domain"/>
</dbReference>
<dbReference type="Pfam" id="PF13639">
    <property type="entry name" value="zf-RING_2"/>
    <property type="match status" value="1"/>
</dbReference>
<keyword evidence="3" id="KW-1133">Transmembrane helix</keyword>
<dbReference type="GO" id="GO:0008270">
    <property type="term" value="F:zinc ion binding"/>
    <property type="evidence" value="ECO:0007669"/>
    <property type="project" value="UniProtKB-KW"/>
</dbReference>
<dbReference type="STRING" id="212602.A0A420I7N1"/>
<protein>
    <submittedName>
        <fullName evidence="6">Putative ring finger domain protein</fullName>
    </submittedName>
</protein>
<keyword evidence="3" id="KW-0472">Membrane</keyword>
<proteinExistence type="predicted"/>
<dbReference type="Gene3D" id="3.30.40.10">
    <property type="entry name" value="Zinc/RING finger domain, C3HC4 (zinc finger)"/>
    <property type="match status" value="1"/>
</dbReference>
<evidence type="ECO:0000313" key="7">
    <source>
        <dbReference type="Proteomes" id="UP000286134"/>
    </source>
</evidence>
<keyword evidence="1" id="KW-0862">Zinc</keyword>
<sequence>MLLSIFVLLFSVIITSAQSVGPTNDTLPDQETKSAFVLRLSGGALPEEKSYVVVPLTVAAGKGQGAVAISTFNIQGRFNIDYPVGNLTSSDIVFISCDSTDPNKNADELVGSAAAQNPQAIVLYSFSSNACCHSGDFSYQSIYSLTTKGDTQDLISVASSPSERADPVRAIISPSASSSIGTPVMDTNNEGGPVPTTAVAMSILYSITGIITLLFLVIIATGAIRAHRHPERYGPRNTAFPGRPRQSRAKGLARAMLETLPIIKFEELKPTKDGNDMKCKENSFNICSRLEEGKMKKIEPVPKDSVLESDSEIYEGDLGCSICTEDFIVGENVRVLPCNHKYHPDCIDPWLLDVCGTCPLCRHDLRPVTTNSSGITVVEGLPPPLSVIDEQSYYSGNQEYNSRRNIINRLFDLNRLRQAPPDESIAALRHLRQQTQDQTTSANIEDTEERTRSARLTKRLKDAFRIRTRTQTAPL</sequence>
<dbReference type="Proteomes" id="UP000286134">
    <property type="component" value="Unassembled WGS sequence"/>
</dbReference>
<dbReference type="CDD" id="cd16454">
    <property type="entry name" value="RING-H2_PA-TM-RING"/>
    <property type="match status" value="1"/>
</dbReference>
<dbReference type="AlphaFoldDB" id="A0A420I7N1"/>
<dbReference type="InterPro" id="IPR013083">
    <property type="entry name" value="Znf_RING/FYVE/PHD"/>
</dbReference>
<dbReference type="GO" id="GO:0006511">
    <property type="term" value="P:ubiquitin-dependent protein catabolic process"/>
    <property type="evidence" value="ECO:0007669"/>
    <property type="project" value="TreeGrafter"/>
</dbReference>
<dbReference type="GO" id="GO:0005737">
    <property type="term" value="C:cytoplasm"/>
    <property type="evidence" value="ECO:0007669"/>
    <property type="project" value="TreeGrafter"/>
</dbReference>
<evidence type="ECO:0000256" key="3">
    <source>
        <dbReference type="SAM" id="Phobius"/>
    </source>
</evidence>
<organism evidence="6 7">
    <name type="scientific">Erysiphe neolycopersici</name>
    <dbReference type="NCBI Taxonomy" id="212602"/>
    <lineage>
        <taxon>Eukaryota</taxon>
        <taxon>Fungi</taxon>
        <taxon>Dikarya</taxon>
        <taxon>Ascomycota</taxon>
        <taxon>Pezizomycotina</taxon>
        <taxon>Leotiomycetes</taxon>
        <taxon>Erysiphales</taxon>
        <taxon>Erysiphaceae</taxon>
        <taxon>Erysiphe</taxon>
    </lineage>
</organism>
<feature type="transmembrane region" description="Helical" evidence="3">
    <location>
        <begin position="203"/>
        <end position="224"/>
    </location>
</feature>
<reference evidence="6 7" key="1">
    <citation type="journal article" date="2018" name="BMC Genomics">
        <title>Comparative genome analyses reveal sequence features reflecting distinct modes of host-adaptation between dicot and monocot powdery mildew.</title>
        <authorList>
            <person name="Wu Y."/>
            <person name="Ma X."/>
            <person name="Pan Z."/>
            <person name="Kale S.D."/>
            <person name="Song Y."/>
            <person name="King H."/>
            <person name="Zhang Q."/>
            <person name="Presley C."/>
            <person name="Deng X."/>
            <person name="Wei C.I."/>
            <person name="Xiao S."/>
        </authorList>
    </citation>
    <scope>NUCLEOTIDE SEQUENCE [LARGE SCALE GENOMIC DNA]</scope>
    <source>
        <strain evidence="6">UMSG2</strain>
    </source>
</reference>
<dbReference type="EMBL" id="MCFK01000408">
    <property type="protein sequence ID" value="RKF65710.1"/>
    <property type="molecule type" value="Genomic_DNA"/>
</dbReference>
<dbReference type="SMART" id="SM00184">
    <property type="entry name" value="RING"/>
    <property type="match status" value="1"/>
</dbReference>
<dbReference type="PANTHER" id="PTHR22765">
    <property type="entry name" value="RING FINGER AND PROTEASE ASSOCIATED DOMAIN-CONTAINING"/>
    <property type="match status" value="1"/>
</dbReference>
<accession>A0A420I7N1</accession>
<dbReference type="InterPro" id="IPR001841">
    <property type="entry name" value="Znf_RING"/>
</dbReference>
<feature type="chain" id="PRO_5019332674" evidence="4">
    <location>
        <begin position="18"/>
        <end position="475"/>
    </location>
</feature>
<dbReference type="SUPFAM" id="SSF57850">
    <property type="entry name" value="RING/U-box"/>
    <property type="match status" value="1"/>
</dbReference>
<name>A0A420I7N1_9PEZI</name>
<keyword evidence="7" id="KW-1185">Reference proteome</keyword>
<feature type="compositionally biased region" description="Polar residues" evidence="2">
    <location>
        <begin position="433"/>
        <end position="444"/>
    </location>
</feature>
<keyword evidence="4" id="KW-0732">Signal</keyword>
<comment type="caution">
    <text evidence="6">The sequence shown here is derived from an EMBL/GenBank/DDBJ whole genome shotgun (WGS) entry which is preliminary data.</text>
</comment>
<dbReference type="PANTHER" id="PTHR22765:SF416">
    <property type="entry name" value="E3 UBIQUITIN-PROTEIN LIGASE GODZILLA"/>
    <property type="match status" value="1"/>
</dbReference>
<evidence type="ECO:0000256" key="4">
    <source>
        <dbReference type="SAM" id="SignalP"/>
    </source>
</evidence>
<keyword evidence="1" id="KW-0479">Metal-binding</keyword>